<dbReference type="Proteomes" id="UP000189956">
    <property type="component" value="Unassembled WGS sequence"/>
</dbReference>
<dbReference type="SUPFAM" id="SSF52799">
    <property type="entry name" value="(Phosphotyrosine protein) phosphatases II"/>
    <property type="match status" value="1"/>
</dbReference>
<dbReference type="InterPro" id="IPR026893">
    <property type="entry name" value="Tyr/Ser_Pase_IphP-type"/>
</dbReference>
<protein>
    <submittedName>
        <fullName evidence="1">Protein-tyrosine phosphatase</fullName>
    </submittedName>
</protein>
<dbReference type="Pfam" id="PF13350">
    <property type="entry name" value="Y_phosphatase3"/>
    <property type="match status" value="1"/>
</dbReference>
<accession>A0A1T4L5S9</accession>
<name>A0A1T4L5S9_PORCN</name>
<proteinExistence type="predicted"/>
<organism evidence="1 2">
    <name type="scientific">Porphyromonas cangingivalis</name>
    <dbReference type="NCBI Taxonomy" id="36874"/>
    <lineage>
        <taxon>Bacteria</taxon>
        <taxon>Pseudomonadati</taxon>
        <taxon>Bacteroidota</taxon>
        <taxon>Bacteroidia</taxon>
        <taxon>Bacteroidales</taxon>
        <taxon>Porphyromonadaceae</taxon>
        <taxon>Porphyromonas</taxon>
    </lineage>
</organism>
<dbReference type="GO" id="GO:0004721">
    <property type="term" value="F:phosphoprotein phosphatase activity"/>
    <property type="evidence" value="ECO:0007669"/>
    <property type="project" value="InterPro"/>
</dbReference>
<dbReference type="EMBL" id="FUWL01000006">
    <property type="protein sequence ID" value="SJZ49890.1"/>
    <property type="molecule type" value="Genomic_DNA"/>
</dbReference>
<dbReference type="Gene3D" id="3.90.190.10">
    <property type="entry name" value="Protein tyrosine phosphatase superfamily"/>
    <property type="match status" value="1"/>
</dbReference>
<evidence type="ECO:0000313" key="2">
    <source>
        <dbReference type="Proteomes" id="UP000189956"/>
    </source>
</evidence>
<reference evidence="1 2" key="1">
    <citation type="submission" date="2017-02" db="EMBL/GenBank/DDBJ databases">
        <authorList>
            <person name="Peterson S.W."/>
        </authorList>
    </citation>
    <scope>NUCLEOTIDE SEQUENCE [LARGE SCALE GENOMIC DNA]</scope>
    <source>
        <strain evidence="1 2">ATCC 700135</strain>
    </source>
</reference>
<dbReference type="InterPro" id="IPR029021">
    <property type="entry name" value="Prot-tyrosine_phosphatase-like"/>
</dbReference>
<dbReference type="AlphaFoldDB" id="A0A1T4L5S9"/>
<evidence type="ECO:0000313" key="1">
    <source>
        <dbReference type="EMBL" id="SJZ49890.1"/>
    </source>
</evidence>
<gene>
    <name evidence="1" type="ORF">SAMN02745205_01038</name>
</gene>
<sequence length="359" mass="40825">MLFLSCVFVAISGHTSCAPQTHFIDTHTRRNEVGDYVIHWETLPLMEGKVDIFVSDNPHRFPDSPMMTEMISNQMATYDASDDVSRKFFLLVFNDRQAAITAARLPITDSSINMRDMGGYITASGYPVRWGMIARSGALLGMTDRDSALIDNFKIKSRLILSESVDHKENHGDLPGVETRIIPTIVPCNYDKRLSHILDGDVTPDMVKDMQVQYLTDLAYQNKAQFSEALHFFLDHKNYPILISDRLGKDRVGFLVMLIQCILDVSHNDIIHEYLESNQVLSASRMVPSGYTYPSEVQESLTEYYRCRESDLNAVMGTLIRRHGSIAKYIEDVLDVRMAEQRLLRKMLLFTGKVTPLSK</sequence>